<dbReference type="PANTHER" id="PTHR33393">
    <property type="entry name" value="POLYGLUTAMINE SYNTHESIS ACCESSORY PROTEIN RV0574C-RELATED"/>
    <property type="match status" value="1"/>
</dbReference>
<feature type="domain" description="Capsule synthesis protein CapA" evidence="2">
    <location>
        <begin position="38"/>
        <end position="276"/>
    </location>
</feature>
<evidence type="ECO:0000259" key="2">
    <source>
        <dbReference type="SMART" id="SM00854"/>
    </source>
</evidence>
<dbReference type="PANTHER" id="PTHR33393:SF13">
    <property type="entry name" value="PGA BIOSYNTHESIS PROTEIN CAPA"/>
    <property type="match status" value="1"/>
</dbReference>
<dbReference type="AlphaFoldDB" id="A0A8J3PM19"/>
<dbReference type="Gene3D" id="3.60.21.10">
    <property type="match status" value="1"/>
</dbReference>
<organism evidence="3 4">
    <name type="scientific">Planosporangium flavigriseum</name>
    <dbReference type="NCBI Taxonomy" id="373681"/>
    <lineage>
        <taxon>Bacteria</taxon>
        <taxon>Bacillati</taxon>
        <taxon>Actinomycetota</taxon>
        <taxon>Actinomycetes</taxon>
        <taxon>Micromonosporales</taxon>
        <taxon>Micromonosporaceae</taxon>
        <taxon>Planosporangium</taxon>
    </lineage>
</organism>
<keyword evidence="4" id="KW-1185">Reference proteome</keyword>
<protein>
    <submittedName>
        <fullName evidence="3">Capsular polysaccharide biosynthesis protein</fullName>
    </submittedName>
</protein>
<comment type="caution">
    <text evidence="3">The sequence shown here is derived from an EMBL/GenBank/DDBJ whole genome shotgun (WGS) entry which is preliminary data.</text>
</comment>
<dbReference type="SMART" id="SM00854">
    <property type="entry name" value="PGA_cap"/>
    <property type="match status" value="1"/>
</dbReference>
<dbReference type="SUPFAM" id="SSF56300">
    <property type="entry name" value="Metallo-dependent phosphatases"/>
    <property type="match status" value="1"/>
</dbReference>
<gene>
    <name evidence="3" type="ORF">Pfl04_08350</name>
</gene>
<dbReference type="CDD" id="cd07381">
    <property type="entry name" value="MPP_CapA"/>
    <property type="match status" value="1"/>
</dbReference>
<dbReference type="Pfam" id="PF09587">
    <property type="entry name" value="PGA_cap"/>
    <property type="match status" value="1"/>
</dbReference>
<dbReference type="InterPro" id="IPR019079">
    <property type="entry name" value="Capsule_synth_CapA"/>
</dbReference>
<evidence type="ECO:0000313" key="4">
    <source>
        <dbReference type="Proteomes" id="UP000653674"/>
    </source>
</evidence>
<evidence type="ECO:0000313" key="3">
    <source>
        <dbReference type="EMBL" id="GIG72431.1"/>
    </source>
</evidence>
<comment type="similarity">
    <text evidence="1">Belongs to the CapA family.</text>
</comment>
<dbReference type="InterPro" id="IPR052169">
    <property type="entry name" value="CW_Biosynth-Accessory"/>
</dbReference>
<sequence>MALLTVAGCSSGTPGATWNSAPVAPASSPSPALSQDITLAFAGDVHFMDRTADLLTDPASAFGPIASTLKDADVSMVNLETAVTDRGTPESKQFHFRAPAAAFDAVRGAGVDVVTIANNHSLDYGKVGLTDTLDNARKAGVPAIGAGHNAAEAYAPWVANVRGTRIAFVAVSQVHELEYSWAAKEDRPGVAMAVDLARSAAAVRAARAVADVVVVYAHWGQEGNNCPTAEMKTFASRMADAGATIVLGTHSHLLLGDGWMGKTYVAYGLGNFLWWRDDAFSNDTGVLRLTLRGGTVTRSELVPASISRTTGQPLPVSGTEADEIGKKFADLHPCTGLGRVPRS</sequence>
<evidence type="ECO:0000256" key="1">
    <source>
        <dbReference type="ARBA" id="ARBA00005662"/>
    </source>
</evidence>
<reference evidence="3" key="1">
    <citation type="submission" date="2021-01" db="EMBL/GenBank/DDBJ databases">
        <title>Whole genome shotgun sequence of Planosporangium flavigriseum NBRC 105377.</title>
        <authorList>
            <person name="Komaki H."/>
            <person name="Tamura T."/>
        </authorList>
    </citation>
    <scope>NUCLEOTIDE SEQUENCE</scope>
    <source>
        <strain evidence="3">NBRC 105377</strain>
    </source>
</reference>
<dbReference type="EMBL" id="BONU01000004">
    <property type="protein sequence ID" value="GIG72431.1"/>
    <property type="molecule type" value="Genomic_DNA"/>
</dbReference>
<dbReference type="Proteomes" id="UP000653674">
    <property type="component" value="Unassembled WGS sequence"/>
</dbReference>
<accession>A0A8J3PM19</accession>
<proteinExistence type="inferred from homology"/>
<dbReference type="InterPro" id="IPR029052">
    <property type="entry name" value="Metallo-depent_PP-like"/>
</dbReference>
<name>A0A8J3PM19_9ACTN</name>